<dbReference type="InterPro" id="IPR018929">
    <property type="entry name" value="DUF2510"/>
</dbReference>
<comment type="caution">
    <text evidence="2">The sequence shown here is derived from an EMBL/GenBank/DDBJ whole genome shotgun (WGS) entry which is preliminary data.</text>
</comment>
<reference evidence="3" key="1">
    <citation type="journal article" date="2019" name="Int. J. Syst. Evol. Microbiol.">
        <title>The Global Catalogue of Microorganisms (GCM) 10K type strain sequencing project: providing services to taxonomists for standard genome sequencing and annotation.</title>
        <authorList>
            <consortium name="The Broad Institute Genomics Platform"/>
            <consortium name="The Broad Institute Genome Sequencing Center for Infectious Disease"/>
            <person name="Wu L."/>
            <person name="Ma J."/>
        </authorList>
    </citation>
    <scope>NUCLEOTIDE SEQUENCE [LARGE SCALE GENOMIC DNA]</scope>
    <source>
        <strain evidence="3">JCM 16546</strain>
    </source>
</reference>
<evidence type="ECO:0000313" key="2">
    <source>
        <dbReference type="EMBL" id="GAA3661509.1"/>
    </source>
</evidence>
<dbReference type="Pfam" id="PF10708">
    <property type="entry name" value="DUF2510"/>
    <property type="match status" value="1"/>
</dbReference>
<evidence type="ECO:0000259" key="1">
    <source>
        <dbReference type="Pfam" id="PF10708"/>
    </source>
</evidence>
<feature type="domain" description="DUF2510" evidence="1">
    <location>
        <begin position="15"/>
        <end position="47"/>
    </location>
</feature>
<protein>
    <recommendedName>
        <fullName evidence="1">DUF2510 domain-containing protein</fullName>
    </recommendedName>
</protein>
<sequence length="55" mass="6174">MNGSSFVRIATARPAGWYDDPKSNGGKRWFDGERWTELVRAPKPAKARRGCTCDC</sequence>
<evidence type="ECO:0000313" key="3">
    <source>
        <dbReference type="Proteomes" id="UP001410795"/>
    </source>
</evidence>
<dbReference type="EMBL" id="BAAAYV010000011">
    <property type="protein sequence ID" value="GAA3661509.1"/>
    <property type="molecule type" value="Genomic_DNA"/>
</dbReference>
<gene>
    <name evidence="2" type="ORF">GCM10022202_23520</name>
</gene>
<dbReference type="RefSeq" id="WP_221856214.1">
    <property type="nucleotide sequence ID" value="NZ_BAAAYV010000011.1"/>
</dbReference>
<accession>A0ABP7BK26</accession>
<dbReference type="Proteomes" id="UP001410795">
    <property type="component" value="Unassembled WGS sequence"/>
</dbReference>
<proteinExistence type="predicted"/>
<name>A0ABP7BK26_9MICO</name>
<organism evidence="2 3">
    <name type="scientific">Microbacterium marinilacus</name>
    <dbReference type="NCBI Taxonomy" id="415209"/>
    <lineage>
        <taxon>Bacteria</taxon>
        <taxon>Bacillati</taxon>
        <taxon>Actinomycetota</taxon>
        <taxon>Actinomycetes</taxon>
        <taxon>Micrococcales</taxon>
        <taxon>Microbacteriaceae</taxon>
        <taxon>Microbacterium</taxon>
    </lineage>
</organism>
<keyword evidence="3" id="KW-1185">Reference proteome</keyword>